<proteinExistence type="predicted"/>
<feature type="compositionally biased region" description="Basic and acidic residues" evidence="1">
    <location>
        <begin position="123"/>
        <end position="149"/>
    </location>
</feature>
<name>A0ABQ8AJ63_BRANA</name>
<reference evidence="2 3" key="1">
    <citation type="submission" date="2021-05" db="EMBL/GenBank/DDBJ databases">
        <title>Genome Assembly of Synthetic Allotetraploid Brassica napus Reveals Homoeologous Exchanges between Subgenomes.</title>
        <authorList>
            <person name="Davis J.T."/>
        </authorList>
    </citation>
    <scope>NUCLEOTIDE SEQUENCE [LARGE SCALE GENOMIC DNA]</scope>
    <source>
        <strain evidence="3">cv. Da-Ae</strain>
        <tissue evidence="2">Seedling</tissue>
    </source>
</reference>
<feature type="region of interest" description="Disordered" evidence="1">
    <location>
        <begin position="121"/>
        <end position="163"/>
    </location>
</feature>
<keyword evidence="3" id="KW-1185">Reference proteome</keyword>
<feature type="region of interest" description="Disordered" evidence="1">
    <location>
        <begin position="54"/>
        <end position="100"/>
    </location>
</feature>
<feature type="compositionally biased region" description="Basic residues" evidence="1">
    <location>
        <begin position="150"/>
        <end position="163"/>
    </location>
</feature>
<dbReference type="Proteomes" id="UP000824890">
    <property type="component" value="Unassembled WGS sequence"/>
</dbReference>
<dbReference type="EMBL" id="JAGKQM010000013">
    <property type="protein sequence ID" value="KAH0892629.1"/>
    <property type="molecule type" value="Genomic_DNA"/>
</dbReference>
<feature type="compositionally biased region" description="Polar residues" evidence="1">
    <location>
        <begin position="1"/>
        <end position="22"/>
    </location>
</feature>
<gene>
    <name evidence="2" type="ORF">HID58_055058</name>
</gene>
<evidence type="ECO:0000256" key="1">
    <source>
        <dbReference type="SAM" id="MobiDB-lite"/>
    </source>
</evidence>
<feature type="region of interest" description="Disordered" evidence="1">
    <location>
        <begin position="1"/>
        <end position="38"/>
    </location>
</feature>
<protein>
    <submittedName>
        <fullName evidence="2">Uncharacterized protein</fullName>
    </submittedName>
</protein>
<evidence type="ECO:0000313" key="3">
    <source>
        <dbReference type="Proteomes" id="UP000824890"/>
    </source>
</evidence>
<sequence length="163" mass="19177">MGNTNITKPNTKVQSIQNSQGQRPIKRKTAEEETIGHPARVLTPIDREIRVKVRMHQLPPESERRRYDGAPQTAETNQRRRPFKQNRPHPIEVEKPNLTDQSFHQINSTVYNRTNKSSIFLKGRPDIFYDKNKLEDETSHARERKEQSKSRIKSQLKQRATKR</sequence>
<organism evidence="2 3">
    <name type="scientific">Brassica napus</name>
    <name type="common">Rape</name>
    <dbReference type="NCBI Taxonomy" id="3708"/>
    <lineage>
        <taxon>Eukaryota</taxon>
        <taxon>Viridiplantae</taxon>
        <taxon>Streptophyta</taxon>
        <taxon>Embryophyta</taxon>
        <taxon>Tracheophyta</taxon>
        <taxon>Spermatophyta</taxon>
        <taxon>Magnoliopsida</taxon>
        <taxon>eudicotyledons</taxon>
        <taxon>Gunneridae</taxon>
        <taxon>Pentapetalae</taxon>
        <taxon>rosids</taxon>
        <taxon>malvids</taxon>
        <taxon>Brassicales</taxon>
        <taxon>Brassicaceae</taxon>
        <taxon>Brassiceae</taxon>
        <taxon>Brassica</taxon>
    </lineage>
</organism>
<accession>A0ABQ8AJ63</accession>
<comment type="caution">
    <text evidence="2">The sequence shown here is derived from an EMBL/GenBank/DDBJ whole genome shotgun (WGS) entry which is preliminary data.</text>
</comment>
<evidence type="ECO:0000313" key="2">
    <source>
        <dbReference type="EMBL" id="KAH0892629.1"/>
    </source>
</evidence>